<dbReference type="PANTHER" id="PTHR43048:SF6">
    <property type="entry name" value="BLR8189 PROTEIN"/>
    <property type="match status" value="1"/>
</dbReference>
<dbReference type="Gene3D" id="3.10.180.10">
    <property type="entry name" value="2,3-Dihydroxybiphenyl 1,2-Dioxygenase, domain 1"/>
    <property type="match status" value="1"/>
</dbReference>
<organism evidence="3 4">
    <name type="scientific">Paraburkholderia strydomiana</name>
    <dbReference type="NCBI Taxonomy" id="1245417"/>
    <lineage>
        <taxon>Bacteria</taxon>
        <taxon>Pseudomonadati</taxon>
        <taxon>Pseudomonadota</taxon>
        <taxon>Betaproteobacteria</taxon>
        <taxon>Burkholderiales</taxon>
        <taxon>Burkholderiaceae</taxon>
        <taxon>Paraburkholderia</taxon>
    </lineage>
</organism>
<gene>
    <name evidence="3" type="ORF">PQQ73_36190</name>
</gene>
<protein>
    <submittedName>
        <fullName evidence="3">VOC family protein</fullName>
    </submittedName>
</protein>
<dbReference type="SUPFAM" id="SSF54593">
    <property type="entry name" value="Glyoxalase/Bleomycin resistance protein/Dihydroxybiphenyl dioxygenase"/>
    <property type="match status" value="1"/>
</dbReference>
<evidence type="ECO:0000313" key="3">
    <source>
        <dbReference type="EMBL" id="MFM0721732.1"/>
    </source>
</evidence>
<evidence type="ECO:0000256" key="1">
    <source>
        <dbReference type="ARBA" id="ARBA00022723"/>
    </source>
</evidence>
<dbReference type="InterPro" id="IPR004360">
    <property type="entry name" value="Glyas_Fos-R_dOase_dom"/>
</dbReference>
<accession>A0ABW9ERK9</accession>
<feature type="domain" description="VOC" evidence="2">
    <location>
        <begin position="5"/>
        <end position="150"/>
    </location>
</feature>
<dbReference type="PROSITE" id="PS51819">
    <property type="entry name" value="VOC"/>
    <property type="match status" value="1"/>
</dbReference>
<dbReference type="RefSeq" id="WP_408157882.1">
    <property type="nucleotide sequence ID" value="NZ_JAQQCL010000052.1"/>
</dbReference>
<dbReference type="InterPro" id="IPR051785">
    <property type="entry name" value="MMCE/EMCE_epimerase"/>
</dbReference>
<dbReference type="InterPro" id="IPR037523">
    <property type="entry name" value="VOC_core"/>
</dbReference>
<evidence type="ECO:0000313" key="4">
    <source>
        <dbReference type="Proteomes" id="UP001629392"/>
    </source>
</evidence>
<name>A0ABW9ERK9_9BURK</name>
<reference evidence="3 4" key="1">
    <citation type="journal article" date="2024" name="Chem. Sci.">
        <title>Discovery of megapolipeptins by genome mining of a Burkholderiales bacteria collection.</title>
        <authorList>
            <person name="Paulo B.S."/>
            <person name="Recchia M.J.J."/>
            <person name="Lee S."/>
            <person name="Fergusson C.H."/>
            <person name="Romanowski S.B."/>
            <person name="Hernandez A."/>
            <person name="Krull N."/>
            <person name="Liu D.Y."/>
            <person name="Cavanagh H."/>
            <person name="Bos A."/>
            <person name="Gray C.A."/>
            <person name="Murphy B.T."/>
            <person name="Linington R.G."/>
            <person name="Eustaquio A.S."/>
        </authorList>
    </citation>
    <scope>NUCLEOTIDE SEQUENCE [LARGE SCALE GENOMIC DNA]</scope>
    <source>
        <strain evidence="3 4">RL17-350-BIC-E</strain>
    </source>
</reference>
<dbReference type="Proteomes" id="UP001629392">
    <property type="component" value="Unassembled WGS sequence"/>
</dbReference>
<dbReference type="PANTHER" id="PTHR43048">
    <property type="entry name" value="METHYLMALONYL-COA EPIMERASE"/>
    <property type="match status" value="1"/>
</dbReference>
<proteinExistence type="predicted"/>
<comment type="caution">
    <text evidence="3">The sequence shown here is derived from an EMBL/GenBank/DDBJ whole genome shotgun (WGS) entry which is preliminary data.</text>
</comment>
<keyword evidence="4" id="KW-1185">Reference proteome</keyword>
<sequence length="170" mass="18447">MKFLGMEHVGFTVPNLDEAVQFFEKAFGAVTVLETGPVVADNAYMVRRLGVPEHCRIENIKVLRCGSGANLELFEYSGEPAQSALKRNSEVGGFHMAFQVEDATAAAAHLREIGVDVLDGPTYVDSGPMKGLTWVYLRTPWGQFLEVVSRSGPLGYEEAGGPTLWAPQSA</sequence>
<dbReference type="InterPro" id="IPR029068">
    <property type="entry name" value="Glyas_Bleomycin-R_OHBP_Dase"/>
</dbReference>
<dbReference type="EMBL" id="JAQQCL010000052">
    <property type="protein sequence ID" value="MFM0721732.1"/>
    <property type="molecule type" value="Genomic_DNA"/>
</dbReference>
<evidence type="ECO:0000259" key="2">
    <source>
        <dbReference type="PROSITE" id="PS51819"/>
    </source>
</evidence>
<keyword evidence="1" id="KW-0479">Metal-binding</keyword>
<dbReference type="Pfam" id="PF00903">
    <property type="entry name" value="Glyoxalase"/>
    <property type="match status" value="1"/>
</dbReference>